<feature type="domain" description="Alcohol dehydrogenase iron-type/glycerol dehydrogenase GldA" evidence="4">
    <location>
        <begin position="14"/>
        <end position="180"/>
    </location>
</feature>
<evidence type="ECO:0000313" key="7">
    <source>
        <dbReference type="Proteomes" id="UP000520767"/>
    </source>
</evidence>
<evidence type="ECO:0000259" key="5">
    <source>
        <dbReference type="Pfam" id="PF25137"/>
    </source>
</evidence>
<dbReference type="Gene3D" id="1.20.1090.10">
    <property type="entry name" value="Dehydroquinate synthase-like - alpha domain"/>
    <property type="match status" value="1"/>
</dbReference>
<dbReference type="EC" id="1.1.1.202" evidence="6"/>
<dbReference type="Pfam" id="PF00465">
    <property type="entry name" value="Fe-ADH"/>
    <property type="match status" value="1"/>
</dbReference>
<keyword evidence="3" id="KW-0520">NAD</keyword>
<evidence type="ECO:0000256" key="1">
    <source>
        <dbReference type="ARBA" id="ARBA00007358"/>
    </source>
</evidence>
<organism evidence="6 7">
    <name type="scientific">Actinophytocola algeriensis</name>
    <dbReference type="NCBI Taxonomy" id="1768010"/>
    <lineage>
        <taxon>Bacteria</taxon>
        <taxon>Bacillati</taxon>
        <taxon>Actinomycetota</taxon>
        <taxon>Actinomycetes</taxon>
        <taxon>Pseudonocardiales</taxon>
        <taxon>Pseudonocardiaceae</taxon>
    </lineage>
</organism>
<evidence type="ECO:0000313" key="6">
    <source>
        <dbReference type="EMBL" id="MBB4904203.1"/>
    </source>
</evidence>
<sequence length="386" mass="40356">MSARGKLEKFLIPETIFGIGSLAEVGAAARGAGGSRALLVTDPGVLAAGWVDKAVPHLRDAGLAYEVWSGVTPNPKDHEVEAGFAVYRERGCDVVVAIGGGSPIDAAKAISVLSGNGGRILDYEGIDTVGKPIPPMVMVPSTGGSGADVSQFCVITDTTRRIKCTIAGRALVPDISVTDPSLLTTMPPELSAHTAMDALSHGIEAYVSRAASFLSDGHALAAVRGVLEHLLPTMDDPGDLRAREGIARASLQAGIAFTNALLGATHAIAHQIGGYLEVPHGLLNAILLPHVMRFNAATHPERYTGVAAAMGVETQRLTPQEAAEAAIATVQRLREKVGIPPGLARVGVRREHLPRFAENALHDAYITTNPRVVSKEDVEQICLAAL</sequence>
<dbReference type="Proteomes" id="UP000520767">
    <property type="component" value="Unassembled WGS sequence"/>
</dbReference>
<comment type="similarity">
    <text evidence="1">Belongs to the iron-containing alcohol dehydrogenase family.</text>
</comment>
<dbReference type="InterPro" id="IPR039697">
    <property type="entry name" value="Alcohol_dehydrogenase_Fe"/>
</dbReference>
<evidence type="ECO:0000256" key="2">
    <source>
        <dbReference type="ARBA" id="ARBA00023002"/>
    </source>
</evidence>
<accession>A0A7W7PZQ8</accession>
<proteinExistence type="inferred from homology"/>
<dbReference type="FunFam" id="3.40.50.1970:FF:000003">
    <property type="entry name" value="Alcohol dehydrogenase, iron-containing"/>
    <property type="match status" value="1"/>
</dbReference>
<protein>
    <submittedName>
        <fullName evidence="6">1,3-propanediol dehydrogenase</fullName>
        <ecNumber evidence="6">1.1.1.202</ecNumber>
    </submittedName>
</protein>
<dbReference type="PROSITE" id="PS00913">
    <property type="entry name" value="ADH_IRON_1"/>
    <property type="match status" value="1"/>
</dbReference>
<dbReference type="GO" id="GO:0046872">
    <property type="term" value="F:metal ion binding"/>
    <property type="evidence" value="ECO:0007669"/>
    <property type="project" value="InterPro"/>
</dbReference>
<dbReference type="RefSeq" id="WP_184808483.1">
    <property type="nucleotide sequence ID" value="NZ_JACHJQ010000001.1"/>
</dbReference>
<evidence type="ECO:0000256" key="3">
    <source>
        <dbReference type="ARBA" id="ARBA00023027"/>
    </source>
</evidence>
<dbReference type="InterPro" id="IPR056798">
    <property type="entry name" value="ADH_Fe_C"/>
</dbReference>
<evidence type="ECO:0000259" key="4">
    <source>
        <dbReference type="Pfam" id="PF00465"/>
    </source>
</evidence>
<dbReference type="InterPro" id="IPR018211">
    <property type="entry name" value="ADH_Fe_CS"/>
</dbReference>
<name>A0A7W7PZQ8_9PSEU</name>
<keyword evidence="2 6" id="KW-0560">Oxidoreductase</keyword>
<dbReference type="EMBL" id="JACHJQ010000001">
    <property type="protein sequence ID" value="MBB4904203.1"/>
    <property type="molecule type" value="Genomic_DNA"/>
</dbReference>
<dbReference type="SUPFAM" id="SSF56796">
    <property type="entry name" value="Dehydroquinate synthase-like"/>
    <property type="match status" value="1"/>
</dbReference>
<dbReference type="PANTHER" id="PTHR11496:SF102">
    <property type="entry name" value="ALCOHOL DEHYDROGENASE 4"/>
    <property type="match status" value="1"/>
</dbReference>
<keyword evidence="7" id="KW-1185">Reference proteome</keyword>
<feature type="domain" description="Fe-containing alcohol dehydrogenase-like C-terminal" evidence="5">
    <location>
        <begin position="192"/>
        <end position="385"/>
    </location>
</feature>
<dbReference type="GO" id="GO:0004022">
    <property type="term" value="F:alcohol dehydrogenase (NAD+) activity"/>
    <property type="evidence" value="ECO:0007669"/>
    <property type="project" value="UniProtKB-ARBA"/>
</dbReference>
<dbReference type="InterPro" id="IPR001670">
    <property type="entry name" value="ADH_Fe/GldA"/>
</dbReference>
<dbReference type="PANTHER" id="PTHR11496">
    <property type="entry name" value="ALCOHOL DEHYDROGENASE"/>
    <property type="match status" value="1"/>
</dbReference>
<dbReference type="Gene3D" id="3.40.50.1970">
    <property type="match status" value="1"/>
</dbReference>
<dbReference type="FunFam" id="1.20.1090.10:FF:000001">
    <property type="entry name" value="Aldehyde-alcohol dehydrogenase"/>
    <property type="match status" value="1"/>
</dbReference>
<comment type="caution">
    <text evidence="6">The sequence shown here is derived from an EMBL/GenBank/DDBJ whole genome shotgun (WGS) entry which is preliminary data.</text>
</comment>
<dbReference type="GO" id="GO:0047516">
    <property type="term" value="F:1,3-propanediol dehydrogenase activity"/>
    <property type="evidence" value="ECO:0007669"/>
    <property type="project" value="UniProtKB-EC"/>
</dbReference>
<dbReference type="Pfam" id="PF25137">
    <property type="entry name" value="ADH_Fe_C"/>
    <property type="match status" value="1"/>
</dbReference>
<gene>
    <name evidence="6" type="ORF">FHR82_000413</name>
</gene>
<reference evidence="6 7" key="1">
    <citation type="submission" date="2020-08" db="EMBL/GenBank/DDBJ databases">
        <title>Genomic Encyclopedia of Type Strains, Phase III (KMG-III): the genomes of soil and plant-associated and newly described type strains.</title>
        <authorList>
            <person name="Whitman W."/>
        </authorList>
    </citation>
    <scope>NUCLEOTIDE SEQUENCE [LARGE SCALE GENOMIC DNA]</scope>
    <source>
        <strain evidence="6 7">CECT 8960</strain>
    </source>
</reference>
<dbReference type="AlphaFoldDB" id="A0A7W7PZQ8"/>